<evidence type="ECO:0000256" key="15">
    <source>
        <dbReference type="SAM" id="MobiDB-lite"/>
    </source>
</evidence>
<feature type="DNA-binding region" description="Homeobox" evidence="12">
    <location>
        <begin position="1395"/>
        <end position="1454"/>
    </location>
</feature>
<evidence type="ECO:0000256" key="3">
    <source>
        <dbReference type="ARBA" id="ARBA00022737"/>
    </source>
</evidence>
<dbReference type="SUPFAM" id="SSF57667">
    <property type="entry name" value="beta-beta-alpha zinc fingers"/>
    <property type="match status" value="4"/>
</dbReference>
<feature type="region of interest" description="Disordered" evidence="15">
    <location>
        <begin position="186"/>
        <end position="207"/>
    </location>
</feature>
<keyword evidence="8 12" id="KW-0371">Homeobox</keyword>
<dbReference type="InterPro" id="IPR009057">
    <property type="entry name" value="Homeodomain-like_sf"/>
</dbReference>
<gene>
    <name evidence="18" type="ORF">C0Q70_19232</name>
</gene>
<dbReference type="PROSITE" id="PS50071">
    <property type="entry name" value="HOMEOBOX_2"/>
    <property type="match status" value="3"/>
</dbReference>
<feature type="compositionally biased region" description="Basic and acidic residues" evidence="15">
    <location>
        <begin position="2341"/>
        <end position="2354"/>
    </location>
</feature>
<evidence type="ECO:0000256" key="8">
    <source>
        <dbReference type="ARBA" id="ARBA00023155"/>
    </source>
</evidence>
<evidence type="ECO:0000256" key="5">
    <source>
        <dbReference type="ARBA" id="ARBA00022833"/>
    </source>
</evidence>
<dbReference type="Gene3D" id="3.30.160.60">
    <property type="entry name" value="Classic Zinc Finger"/>
    <property type="match status" value="4"/>
</dbReference>
<keyword evidence="5" id="KW-0862">Zinc</keyword>
<evidence type="ECO:0000256" key="14">
    <source>
        <dbReference type="SAM" id="Coils"/>
    </source>
</evidence>
<feature type="region of interest" description="Disordered" evidence="15">
    <location>
        <begin position="1074"/>
        <end position="1093"/>
    </location>
</feature>
<feature type="region of interest" description="Disordered" evidence="15">
    <location>
        <begin position="1098"/>
        <end position="1122"/>
    </location>
</feature>
<feature type="region of interest" description="Disordered" evidence="15">
    <location>
        <begin position="1743"/>
        <end position="1762"/>
    </location>
</feature>
<dbReference type="InterPro" id="IPR051968">
    <property type="entry name" value="ZnFinger_Homeobox_TR"/>
</dbReference>
<feature type="region of interest" description="Disordered" evidence="15">
    <location>
        <begin position="1259"/>
        <end position="1373"/>
    </location>
</feature>
<feature type="domain" description="C2H2-type" evidence="17">
    <location>
        <begin position="339"/>
        <end position="361"/>
    </location>
</feature>
<feature type="region of interest" description="Disordered" evidence="15">
    <location>
        <begin position="1050"/>
        <end position="1069"/>
    </location>
</feature>
<feature type="domain" description="C2H2-type" evidence="17">
    <location>
        <begin position="548"/>
        <end position="577"/>
    </location>
</feature>
<evidence type="ECO:0000256" key="10">
    <source>
        <dbReference type="ARBA" id="ARBA00023242"/>
    </source>
</evidence>
<feature type="region of interest" description="Disordered" evidence="15">
    <location>
        <begin position="1819"/>
        <end position="1960"/>
    </location>
</feature>
<dbReference type="FunFam" id="1.10.10.60:FF:000080">
    <property type="entry name" value="Zinc finger homeobox protein 2"/>
    <property type="match status" value="1"/>
</dbReference>
<dbReference type="GO" id="GO:0000978">
    <property type="term" value="F:RNA polymerase II cis-regulatory region sequence-specific DNA binding"/>
    <property type="evidence" value="ECO:0007669"/>
    <property type="project" value="TreeGrafter"/>
</dbReference>
<dbReference type="Pfam" id="PF13912">
    <property type="entry name" value="zf-C2H2_6"/>
    <property type="match status" value="2"/>
</dbReference>
<reference evidence="18 19" key="1">
    <citation type="submission" date="2018-04" db="EMBL/GenBank/DDBJ databases">
        <title>The genome of golden apple snail Pomacea canaliculata provides insight into stress tolerance and invasive adaptation.</title>
        <authorList>
            <person name="Liu C."/>
            <person name="Liu B."/>
            <person name="Ren Y."/>
            <person name="Zhang Y."/>
            <person name="Wang H."/>
            <person name="Li S."/>
            <person name="Jiang F."/>
            <person name="Yin L."/>
            <person name="Zhang G."/>
            <person name="Qian W."/>
            <person name="Fan W."/>
        </authorList>
    </citation>
    <scope>NUCLEOTIDE SEQUENCE [LARGE SCALE GENOMIC DNA]</scope>
    <source>
        <strain evidence="18">SZHN2017</strain>
        <tissue evidence="18">Muscle</tissue>
    </source>
</reference>
<feature type="compositionally biased region" description="Low complexity" evidence="15">
    <location>
        <begin position="1869"/>
        <end position="1879"/>
    </location>
</feature>
<dbReference type="GO" id="GO:0000981">
    <property type="term" value="F:DNA-binding transcription factor activity, RNA polymerase II-specific"/>
    <property type="evidence" value="ECO:0007669"/>
    <property type="project" value="InterPro"/>
</dbReference>
<feature type="domain" description="Homeobox" evidence="16">
    <location>
        <begin position="1198"/>
        <end position="1258"/>
    </location>
</feature>
<dbReference type="GO" id="GO:0005634">
    <property type="term" value="C:nucleus"/>
    <property type="evidence" value="ECO:0007669"/>
    <property type="project" value="UniProtKB-SubCell"/>
</dbReference>
<keyword evidence="2" id="KW-0479">Metal-binding</keyword>
<dbReference type="STRING" id="400727.A0A2T7NIT9"/>
<feature type="compositionally biased region" description="Polar residues" evidence="15">
    <location>
        <begin position="1343"/>
        <end position="1354"/>
    </location>
</feature>
<dbReference type="SMART" id="SM00355">
    <property type="entry name" value="ZnF_C2H2"/>
    <property type="match status" value="15"/>
</dbReference>
<dbReference type="GO" id="GO:0008270">
    <property type="term" value="F:zinc ion binding"/>
    <property type="evidence" value="ECO:0007669"/>
    <property type="project" value="UniProtKB-KW"/>
</dbReference>
<feature type="domain" description="C2H2-type" evidence="17">
    <location>
        <begin position="592"/>
        <end position="623"/>
    </location>
</feature>
<comment type="caution">
    <text evidence="18">The sequence shown here is derived from an EMBL/GenBank/DDBJ whole genome shotgun (WGS) entry which is preliminary data.</text>
</comment>
<evidence type="ECO:0000259" key="16">
    <source>
        <dbReference type="PROSITE" id="PS50071"/>
    </source>
</evidence>
<feature type="compositionally biased region" description="Low complexity" evidence="15">
    <location>
        <begin position="2091"/>
        <end position="2108"/>
    </location>
</feature>
<feature type="domain" description="C2H2-type" evidence="17">
    <location>
        <begin position="1479"/>
        <end position="1511"/>
    </location>
</feature>
<keyword evidence="19" id="KW-1185">Reference proteome</keyword>
<feature type="compositionally biased region" description="Polar residues" evidence="15">
    <location>
        <begin position="87"/>
        <end position="113"/>
    </location>
</feature>
<dbReference type="PROSITE" id="PS00028">
    <property type="entry name" value="ZINC_FINGER_C2H2_1"/>
    <property type="match status" value="11"/>
</dbReference>
<dbReference type="PROSITE" id="PS50157">
    <property type="entry name" value="ZINC_FINGER_C2H2_2"/>
    <property type="match status" value="10"/>
</dbReference>
<evidence type="ECO:0000256" key="13">
    <source>
        <dbReference type="RuleBase" id="RU000682"/>
    </source>
</evidence>
<feature type="compositionally biased region" description="Pro residues" evidence="15">
    <location>
        <begin position="1108"/>
        <end position="1117"/>
    </location>
</feature>
<feature type="region of interest" description="Disordered" evidence="15">
    <location>
        <begin position="634"/>
        <end position="659"/>
    </location>
</feature>
<feature type="coiled-coil region" evidence="14">
    <location>
        <begin position="490"/>
        <end position="517"/>
    </location>
</feature>
<feature type="domain" description="C2H2-type" evidence="17">
    <location>
        <begin position="367"/>
        <end position="395"/>
    </location>
</feature>
<dbReference type="SUPFAM" id="SSF46689">
    <property type="entry name" value="Homeodomain-like"/>
    <property type="match status" value="3"/>
</dbReference>
<dbReference type="FunFam" id="1.10.10.60:FF:000064">
    <property type="entry name" value="Zinc finger homeobox protein 4"/>
    <property type="match status" value="1"/>
</dbReference>
<feature type="compositionally biased region" description="Polar residues" evidence="15">
    <location>
        <begin position="1504"/>
        <end position="1543"/>
    </location>
</feature>
<feature type="compositionally biased region" description="Basic and acidic residues" evidence="15">
    <location>
        <begin position="2110"/>
        <end position="2125"/>
    </location>
</feature>
<feature type="DNA-binding region" description="Homeobox" evidence="12">
    <location>
        <begin position="1632"/>
        <end position="1691"/>
    </location>
</feature>
<dbReference type="InterPro" id="IPR001356">
    <property type="entry name" value="HD"/>
</dbReference>
<feature type="region of interest" description="Disordered" evidence="15">
    <location>
        <begin position="1"/>
        <end position="113"/>
    </location>
</feature>
<dbReference type="InterPro" id="IPR036236">
    <property type="entry name" value="Znf_C2H2_sf"/>
</dbReference>
<accession>A0A2T7NIT9</accession>
<keyword evidence="14" id="KW-0175">Coiled coil</keyword>
<evidence type="ECO:0000256" key="11">
    <source>
        <dbReference type="PROSITE-ProRule" id="PRU00042"/>
    </source>
</evidence>
<dbReference type="PROSITE" id="PS00027">
    <property type="entry name" value="HOMEOBOX_1"/>
    <property type="match status" value="2"/>
</dbReference>
<feature type="domain" description="C2H2-type" evidence="17">
    <location>
        <begin position="1008"/>
        <end position="1036"/>
    </location>
</feature>
<evidence type="ECO:0000256" key="12">
    <source>
        <dbReference type="PROSITE-ProRule" id="PRU00108"/>
    </source>
</evidence>
<evidence type="ECO:0000256" key="9">
    <source>
        <dbReference type="ARBA" id="ARBA00023163"/>
    </source>
</evidence>
<dbReference type="PANTHER" id="PTHR45891">
    <property type="entry name" value="ZINC FINGER HOMEOBOX PROTEIN"/>
    <property type="match status" value="1"/>
</dbReference>
<dbReference type="SMART" id="SM00389">
    <property type="entry name" value="HOX"/>
    <property type="match status" value="3"/>
</dbReference>
<feature type="domain" description="Homeobox" evidence="16">
    <location>
        <begin position="1630"/>
        <end position="1690"/>
    </location>
</feature>
<evidence type="ECO:0000256" key="7">
    <source>
        <dbReference type="ARBA" id="ARBA00023125"/>
    </source>
</evidence>
<evidence type="ECO:0000313" key="19">
    <source>
        <dbReference type="Proteomes" id="UP000245119"/>
    </source>
</evidence>
<dbReference type="Gene3D" id="1.10.10.60">
    <property type="entry name" value="Homeodomain-like"/>
    <property type="match status" value="3"/>
</dbReference>
<feature type="compositionally biased region" description="Polar residues" evidence="15">
    <location>
        <begin position="1262"/>
        <end position="1274"/>
    </location>
</feature>
<feature type="compositionally biased region" description="Low complexity" evidence="15">
    <location>
        <begin position="186"/>
        <end position="204"/>
    </location>
</feature>
<feature type="compositionally biased region" description="Polar residues" evidence="15">
    <location>
        <begin position="634"/>
        <end position="657"/>
    </location>
</feature>
<feature type="compositionally biased region" description="Polar residues" evidence="15">
    <location>
        <begin position="1907"/>
        <end position="1918"/>
    </location>
</feature>
<dbReference type="OrthoDB" id="6417226at2759"/>
<feature type="domain" description="C2H2-type" evidence="17">
    <location>
        <begin position="260"/>
        <end position="289"/>
    </location>
</feature>
<feature type="domain" description="C2H2-type" evidence="17">
    <location>
        <begin position="296"/>
        <end position="326"/>
    </location>
</feature>
<evidence type="ECO:0000313" key="18">
    <source>
        <dbReference type="EMBL" id="PVD21066.1"/>
    </source>
</evidence>
<feature type="compositionally biased region" description="Polar residues" evidence="15">
    <location>
        <begin position="2323"/>
        <end position="2340"/>
    </location>
</feature>
<dbReference type="CDD" id="cd00086">
    <property type="entry name" value="homeodomain"/>
    <property type="match status" value="3"/>
</dbReference>
<feature type="domain" description="C2H2-type" evidence="17">
    <location>
        <begin position="1554"/>
        <end position="1581"/>
    </location>
</feature>
<name>A0A2T7NIT9_POMCA</name>
<feature type="DNA-binding region" description="Homeobox" evidence="12">
    <location>
        <begin position="1200"/>
        <end position="1259"/>
    </location>
</feature>
<dbReference type="InterPro" id="IPR013087">
    <property type="entry name" value="Znf_C2H2_type"/>
</dbReference>
<proteinExistence type="predicted"/>
<feature type="compositionally biased region" description="Basic and acidic residues" evidence="15">
    <location>
        <begin position="1891"/>
        <end position="1906"/>
    </location>
</feature>
<organism evidence="18 19">
    <name type="scientific">Pomacea canaliculata</name>
    <name type="common">Golden apple snail</name>
    <dbReference type="NCBI Taxonomy" id="400727"/>
    <lineage>
        <taxon>Eukaryota</taxon>
        <taxon>Metazoa</taxon>
        <taxon>Spiralia</taxon>
        <taxon>Lophotrochozoa</taxon>
        <taxon>Mollusca</taxon>
        <taxon>Gastropoda</taxon>
        <taxon>Caenogastropoda</taxon>
        <taxon>Architaenioglossa</taxon>
        <taxon>Ampullarioidea</taxon>
        <taxon>Ampullariidae</taxon>
        <taxon>Pomacea</taxon>
    </lineage>
</organism>
<evidence type="ECO:0000256" key="6">
    <source>
        <dbReference type="ARBA" id="ARBA00023015"/>
    </source>
</evidence>
<keyword evidence="3" id="KW-0677">Repeat</keyword>
<dbReference type="EMBL" id="PZQS01000012">
    <property type="protein sequence ID" value="PVD21066.1"/>
    <property type="molecule type" value="Genomic_DNA"/>
</dbReference>
<protein>
    <recommendedName>
        <fullName evidence="20">Zinc finger homeobox protein 4</fullName>
    </recommendedName>
</protein>
<keyword evidence="6" id="KW-0805">Transcription regulation</keyword>
<dbReference type="SMART" id="SM00451">
    <property type="entry name" value="ZnF_U1"/>
    <property type="match status" value="3"/>
</dbReference>
<feature type="compositionally biased region" description="Low complexity" evidence="15">
    <location>
        <begin position="38"/>
        <end position="80"/>
    </location>
</feature>
<feature type="compositionally biased region" description="Basic and acidic residues" evidence="15">
    <location>
        <begin position="1050"/>
        <end position="1060"/>
    </location>
</feature>
<evidence type="ECO:0000256" key="1">
    <source>
        <dbReference type="ARBA" id="ARBA00004123"/>
    </source>
</evidence>
<evidence type="ECO:0000259" key="17">
    <source>
        <dbReference type="PROSITE" id="PS50157"/>
    </source>
</evidence>
<feature type="region of interest" description="Disordered" evidence="15">
    <location>
        <begin position="2091"/>
        <end position="2125"/>
    </location>
</feature>
<dbReference type="InterPro" id="IPR003604">
    <property type="entry name" value="Matrin/U1-like-C_Znf_C2H2"/>
</dbReference>
<keyword evidence="9" id="KW-0804">Transcription</keyword>
<feature type="domain" description="Homeobox" evidence="16">
    <location>
        <begin position="1393"/>
        <end position="1453"/>
    </location>
</feature>
<keyword evidence="10 12" id="KW-0539">Nucleus</keyword>
<evidence type="ECO:0000256" key="2">
    <source>
        <dbReference type="ARBA" id="ARBA00022723"/>
    </source>
</evidence>
<feature type="region of interest" description="Disordered" evidence="15">
    <location>
        <begin position="1502"/>
        <end position="1547"/>
    </location>
</feature>
<dbReference type="Proteomes" id="UP000245119">
    <property type="component" value="Linkage Group LG12"/>
</dbReference>
<dbReference type="Pfam" id="PF00046">
    <property type="entry name" value="Homeodomain"/>
    <property type="match status" value="3"/>
</dbReference>
<evidence type="ECO:0000256" key="4">
    <source>
        <dbReference type="ARBA" id="ARBA00022771"/>
    </source>
</evidence>
<dbReference type="InterPro" id="IPR017970">
    <property type="entry name" value="Homeobox_CS"/>
</dbReference>
<dbReference type="PANTHER" id="PTHR45891:SF3">
    <property type="entry name" value="ZINC FINGER PROTEIN 2"/>
    <property type="match status" value="1"/>
</dbReference>
<evidence type="ECO:0008006" key="20">
    <source>
        <dbReference type="Google" id="ProtNLM"/>
    </source>
</evidence>
<feature type="region of interest" description="Disordered" evidence="15">
    <location>
        <begin position="2323"/>
        <end position="2354"/>
    </location>
</feature>
<feature type="compositionally biased region" description="Basic and acidic residues" evidence="15">
    <location>
        <begin position="1326"/>
        <end position="1342"/>
    </location>
</feature>
<comment type="subcellular location">
    <subcellularLocation>
        <location evidence="1 12 13">Nucleus</location>
    </subcellularLocation>
</comment>
<feature type="domain" description="C2H2-type" evidence="17">
    <location>
        <begin position="664"/>
        <end position="693"/>
    </location>
</feature>
<sequence>MDAVFFLGKTDGEERAGDGSYNPDEILDTENKVEFSGSNTSPSTSVTASTSPSSTINNPSTVTSISLVKTSEPSAASSSQSERHRNSPQGKSVTTLEHTNAPVSTGSSLEPSGQASRVLCPLCQDECLGLDSLHEHLSQSHKVSPEGRQRLLLMVDIPSTMPMPAPPCENSGKEGVPISACATANSETKMSSNSTSTSSSSSPPTVAPPFITSPTYVYTIDETESLDVDKLEREHHRLVTEDAIEISIQGEKAEVSEDFYRCQTCTKSFANIDLLYAHQNELGHLELKQTPRGPGYLCWKKGCNQYFKTAQALQVHFREIHARRNTLVSAVGEQPGQMLRCSQCFLAFRSEARLQEHRLYHLAIAVTQCSVCQASFSSVQELRSHLKMYHSDLSPSESENLQKTIDLNIATLCSTPGCEKFLSFFLGISPKTLARNVSTPSAVDIGNSVSPEDLVREKSSEVPVSKQKMADNDTKPGYVFSNRDMELTSSDSAKMRMKELAEKIEREDEEADQLEILKQSFPDQQSLEDFINSQAMAEGNYEDPSRKFKCHRCKAGFTKQSYLTAHNKTQLHRRGDKVNYSVDRYLDPNRPFKCDVCKESFTQKNILMVHQNSVSHLHKVKQAVQFGPPISTAGGQLQPLLNDQPAHTNGKTGSSKSLTEKKPYQCNLCKVGFGQSEPFENHLRSVGHQSRLAKIPELVMSGQVSLNQSLIEQPDLALDPQTQHLFMEALQQQQLAAVTSQSLLFQTLPTLNSLPLMGMPQLLPPVTTSLMSPTTAALASFASAMALESEFNSHRYFSAAEGQIGDVHHEAHKEHSSNGRQMVDLEQQTVETHDGKKMMNCSTESTGTKMDLMMKDIIIKKEVEESEEMRAAEFADFAGHYQHGQKVDVGVGQSMGRVFDLQPSNPTLAASIPIMTARPRGFMGRFKPQVHRNLLENIGFECVMQFNEYTQSKRKEKEKEKEEKDHDIECLLESKEKKTEQAVLTKDELHGGEEEKRIKVDLPEINKSKCISCGKEFSSVFVLKAHEEEVHKNVVPISFVENFGEKFKTDFEKKQPKSEPEMVQASTQSTQVLQPATLNPPPPASTAAVSVNVSSAVDKTSKMSVSDMPPPPPPPPQLSSAPAFDMASMMPMLSLMPMPVPMNLMSLGIQPQLMPMMSGAAMDMQAGFLPQLGMADPGMMSAQQQMQAAAAAAAAAAQNQKRVRTRISDEQLKILRAHFDINNSPSEEQINQMSEQSGLPQKVIKHWFRNTLFKERQRNKDSPYNFNNPPSTTIDLEEYEKTGRIPAIKVEPSDDDDELLSTSRPEGQESESDLKLPLQLTSKTESLPKFESADERKEHESRSNASTPSNMSSIPTTPTCSAPPTPTPMGTPTCLTDAHAAALARETAAQASLTKRANRTRFTDYQIKMLQDYFEQNAYPKDDELDHLSKLLNLSPRVIVVWFQNARQKARKIFENQPAAAADVKESNTPFQRTPSLNYQCKRCSAVFQRYYELIKHQKRPCLSENNNNKPLNSTMTDDDSISSNTSLDDSAQSDTMPATTTKDVPPPSIVPAFHCDKCSATFNRIDLLQEHHKVHDMNPSLFPPFSSTSAFGMLQSLAQQEDNKSILSVAAATAKRKLEAEEEHVDDQPKDKRLRTTILPEQLDYLYQKYQIDCNPSRKQLETIAQEVRLKKRVVQVWFQNTRARERKGHYRAHQQLIHKRCPFCRALFRAKSALESHLATKHPEEMAKGEINVDAIPDAAMESPQPAHSLPGSSTTPQPLAADLSKILSPNSMQPYFTYMPPASLSLGFPPAVSPDPLQLSMKQIYEESYKDYISKLSSSAHPPKPSHILEPSTPSRYPESEKRTPAATNEEDAPLDLSIPVKSCGENSSESSRNNSKTLPASTSFAEKISRDYERERSRHSSNLDDSFSETQSELADSEYQGDMGSSPPSPRTSSGGAVQNKRYRTQMTSLQNARAKEKKSKLAMAKTYCSDVDFAKTPEECTLCKFTYSHKFTVQDHIFTKRHIDNVKSYIQSQSDAEREVSDTSGVSNLLRQQSRELEAARKIWDKTSPTSTHLAQLQGLNAAAAFGLPGAIPGLSSLPVISELGSSSTGATTSSSSSGGSSKKTNKEETHSKEKKSEGAEHLMAYDPLSFGTPLPQLQIPGQAIKHVSEKLTESNCTLAQYTQDCKSLGDLKAMVSASDFACAREATVDVGYICKKCQMVYPAREACLTHQRTMCYVAGGESSKGMLKLEQVQYECRVCCDKFSTLYEFKLHCQLETHMVKVGKLGVSHMVSATKPSYSMGFSIAESPASYSSGSGVLGGSGSISNSKVLSHTVTSSSAFTSRKSPASATNLDTTPDKSQDAKRAKLD</sequence>
<keyword evidence="4 11" id="KW-0863">Zinc-finger</keyword>
<keyword evidence="7 12" id="KW-0238">DNA-binding</keyword>